<protein>
    <recommendedName>
        <fullName evidence="4">Cas1 appressorium specific protein</fullName>
    </recommendedName>
</protein>
<sequence length="246" mass="24485">MIAKTLLLALAAAPLVAAHGKIAVVQGDLGGNGTALAIQGGVVPGPGPNKKTELDTTVFGAKNIMTDGLGKTTGGGKVKVADIAQAMALSGDTLPQVSSTGGSISGTYHCVTTDGAGPINAVLDPTGTGAFSQGVMLKVVQQVPGKGGNIRPDGSVPGGKRSLWERAMSVIYKRASNVNMDFPMKFEVPAGTTCSGTMGGQSNVCLVKIANSNKAGPFGGTVPIQIVPSGGNATASAPKRAVEFQG</sequence>
<dbReference type="AlphaFoldDB" id="A0AAD9M7C7"/>
<comment type="caution">
    <text evidence="2">The sequence shown here is derived from an EMBL/GenBank/DDBJ whole genome shotgun (WGS) entry which is preliminary data.</text>
</comment>
<dbReference type="Proteomes" id="UP001232148">
    <property type="component" value="Unassembled WGS sequence"/>
</dbReference>
<dbReference type="Pfam" id="PF11327">
    <property type="entry name" value="Egh16-like"/>
    <property type="match status" value="1"/>
</dbReference>
<evidence type="ECO:0000313" key="3">
    <source>
        <dbReference type="Proteomes" id="UP001232148"/>
    </source>
</evidence>
<dbReference type="InterPro" id="IPR021476">
    <property type="entry name" value="Egh16-like"/>
</dbReference>
<accession>A0AAD9M7C7</accession>
<organism evidence="2 3">
    <name type="scientific">Colletotrichum zoysiae</name>
    <dbReference type="NCBI Taxonomy" id="1216348"/>
    <lineage>
        <taxon>Eukaryota</taxon>
        <taxon>Fungi</taxon>
        <taxon>Dikarya</taxon>
        <taxon>Ascomycota</taxon>
        <taxon>Pezizomycotina</taxon>
        <taxon>Sordariomycetes</taxon>
        <taxon>Hypocreomycetidae</taxon>
        <taxon>Glomerellales</taxon>
        <taxon>Glomerellaceae</taxon>
        <taxon>Colletotrichum</taxon>
        <taxon>Colletotrichum graminicola species complex</taxon>
    </lineage>
</organism>
<evidence type="ECO:0000313" key="2">
    <source>
        <dbReference type="EMBL" id="KAK2034722.1"/>
    </source>
</evidence>
<dbReference type="PANTHER" id="PTHR34618">
    <property type="entry name" value="SURFACE PROTEIN MAS1, PUTATIVE-RELATED"/>
    <property type="match status" value="1"/>
</dbReference>
<evidence type="ECO:0008006" key="4">
    <source>
        <dbReference type="Google" id="ProtNLM"/>
    </source>
</evidence>
<feature type="chain" id="PRO_5042090756" description="Cas1 appressorium specific protein" evidence="1">
    <location>
        <begin position="19"/>
        <end position="246"/>
    </location>
</feature>
<proteinExistence type="predicted"/>
<reference evidence="2" key="1">
    <citation type="submission" date="2021-06" db="EMBL/GenBank/DDBJ databases">
        <title>Comparative genomics, transcriptomics and evolutionary studies reveal genomic signatures of adaptation to plant cell wall in hemibiotrophic fungi.</title>
        <authorList>
            <consortium name="DOE Joint Genome Institute"/>
            <person name="Baroncelli R."/>
            <person name="Diaz J.F."/>
            <person name="Benocci T."/>
            <person name="Peng M."/>
            <person name="Battaglia E."/>
            <person name="Haridas S."/>
            <person name="Andreopoulos W."/>
            <person name="Labutti K."/>
            <person name="Pangilinan J."/>
            <person name="Floch G.L."/>
            <person name="Makela M.R."/>
            <person name="Henrissat B."/>
            <person name="Grigoriev I.V."/>
            <person name="Crouch J.A."/>
            <person name="De Vries R.P."/>
            <person name="Sukno S.A."/>
            <person name="Thon M.R."/>
        </authorList>
    </citation>
    <scope>NUCLEOTIDE SEQUENCE</scope>
    <source>
        <strain evidence="2">MAFF235873</strain>
    </source>
</reference>
<keyword evidence="1" id="KW-0732">Signal</keyword>
<feature type="signal peptide" evidence="1">
    <location>
        <begin position="1"/>
        <end position="18"/>
    </location>
</feature>
<dbReference type="PANTHER" id="PTHR34618:SF4">
    <property type="entry name" value="CAS1"/>
    <property type="match status" value="1"/>
</dbReference>
<gene>
    <name evidence="2" type="ORF">LX32DRAFT_678808</name>
</gene>
<keyword evidence="3" id="KW-1185">Reference proteome</keyword>
<name>A0AAD9M7C7_9PEZI</name>
<evidence type="ECO:0000256" key="1">
    <source>
        <dbReference type="SAM" id="SignalP"/>
    </source>
</evidence>
<dbReference type="EMBL" id="MU842812">
    <property type="protein sequence ID" value="KAK2034722.1"/>
    <property type="molecule type" value="Genomic_DNA"/>
</dbReference>